<sequence>MSGGLRLALTFVRPRLEEPVRDCAERQATALRNLHELAVGISAHRDLGLALQAVSEAARELGFGVAVVNLVRDDGDLEVVAVAGDEEAREALWGKVSARASWDELLAAGDELHGTVFLDHATVTWPEEQAMAAWIPEAGSSDDDPDAFHPEDALFVPMLTADGELLGTLSVDLPTDGRRPGAQTRELLGMFGSHAALAIDHARLLRDLKAEQAEQQVLVRRLQALLELSRQLAATSERGQVIRVTAQALAEVVGCDQGAVLLWDDDRSSLRSTAVEPAAGPVLSAHLDAADCPEARRLAGRGDPIRLNATTASPPVRRLLGAWGATEALAIPLGGCDLPAGALIAGWREGGTLDRGSADTVARLRALADQASTALANAQLVDAVRHQSLHDTLTGLANRRLIAERLQELLDACSPQDGVAVVYCDLDGFKAVNDTFGHGAGDELLRAATSRLLTSVRTGDVVGRLGGDEFVVLLPDAHDEDEVAGTAQRIAARFERPFHVEGTAVHVPTSVGVAVHRGCGGDPDVLMRHADAAMYLAKRSGCAGRSRVVQAPTSHGPAVTGAPVALSAAALDD</sequence>
<gene>
    <name evidence="2" type="ORF">CLV92_11326</name>
</gene>
<name>A0A2S6IEH2_9ACTN</name>
<reference evidence="2 3" key="1">
    <citation type="submission" date="2018-02" db="EMBL/GenBank/DDBJ databases">
        <title>Genomic Encyclopedia of Archaeal and Bacterial Type Strains, Phase II (KMG-II): from individual species to whole genera.</title>
        <authorList>
            <person name="Goeker M."/>
        </authorList>
    </citation>
    <scope>NUCLEOTIDE SEQUENCE [LARGE SCALE GENOMIC DNA]</scope>
    <source>
        <strain evidence="2 3">DSM 22857</strain>
    </source>
</reference>
<dbReference type="InterPro" id="IPR000160">
    <property type="entry name" value="GGDEF_dom"/>
</dbReference>
<dbReference type="Pfam" id="PF13185">
    <property type="entry name" value="GAF_2"/>
    <property type="match status" value="1"/>
</dbReference>
<dbReference type="InterPro" id="IPR043128">
    <property type="entry name" value="Rev_trsase/Diguanyl_cyclase"/>
</dbReference>
<dbReference type="SMART" id="SM00065">
    <property type="entry name" value="GAF"/>
    <property type="match status" value="2"/>
</dbReference>
<accession>A0A2S6IEH2</accession>
<dbReference type="Proteomes" id="UP000239485">
    <property type="component" value="Unassembled WGS sequence"/>
</dbReference>
<dbReference type="PANTHER" id="PTHR46663:SF2">
    <property type="entry name" value="GGDEF DOMAIN-CONTAINING PROTEIN"/>
    <property type="match status" value="1"/>
</dbReference>
<evidence type="ECO:0000313" key="3">
    <source>
        <dbReference type="Proteomes" id="UP000239485"/>
    </source>
</evidence>
<dbReference type="Pfam" id="PF00990">
    <property type="entry name" value="GGDEF"/>
    <property type="match status" value="1"/>
</dbReference>
<dbReference type="AlphaFoldDB" id="A0A2S6IEH2"/>
<dbReference type="EMBL" id="PTJD01000013">
    <property type="protein sequence ID" value="PPK92597.1"/>
    <property type="molecule type" value="Genomic_DNA"/>
</dbReference>
<dbReference type="Gene3D" id="3.30.70.270">
    <property type="match status" value="1"/>
</dbReference>
<comment type="caution">
    <text evidence="2">The sequence shown here is derived from an EMBL/GenBank/DDBJ whole genome shotgun (WGS) entry which is preliminary data.</text>
</comment>
<dbReference type="RefSeq" id="WP_146099593.1">
    <property type="nucleotide sequence ID" value="NZ_PTJD01000013.1"/>
</dbReference>
<evidence type="ECO:0000313" key="2">
    <source>
        <dbReference type="EMBL" id="PPK92597.1"/>
    </source>
</evidence>
<dbReference type="OrthoDB" id="23692at2"/>
<dbReference type="SUPFAM" id="SSF55073">
    <property type="entry name" value="Nucleotide cyclase"/>
    <property type="match status" value="1"/>
</dbReference>
<dbReference type="InterPro" id="IPR052163">
    <property type="entry name" value="DGC-Regulatory_Protein"/>
</dbReference>
<dbReference type="PROSITE" id="PS50887">
    <property type="entry name" value="GGDEF"/>
    <property type="match status" value="1"/>
</dbReference>
<dbReference type="InterPro" id="IPR029016">
    <property type="entry name" value="GAF-like_dom_sf"/>
</dbReference>
<protein>
    <submittedName>
        <fullName evidence="2">Diguanylate cyclase (GGDEF)-like protein</fullName>
    </submittedName>
</protein>
<keyword evidence="3" id="KW-1185">Reference proteome</keyword>
<dbReference type="Pfam" id="PF13492">
    <property type="entry name" value="GAF_3"/>
    <property type="match status" value="1"/>
</dbReference>
<proteinExistence type="predicted"/>
<dbReference type="Gene3D" id="3.30.450.40">
    <property type="match status" value="2"/>
</dbReference>
<evidence type="ECO:0000259" key="1">
    <source>
        <dbReference type="PROSITE" id="PS50887"/>
    </source>
</evidence>
<dbReference type="SMART" id="SM00267">
    <property type="entry name" value="GGDEF"/>
    <property type="match status" value="1"/>
</dbReference>
<organism evidence="2 3">
    <name type="scientific">Kineococcus xinjiangensis</name>
    <dbReference type="NCBI Taxonomy" id="512762"/>
    <lineage>
        <taxon>Bacteria</taxon>
        <taxon>Bacillati</taxon>
        <taxon>Actinomycetota</taxon>
        <taxon>Actinomycetes</taxon>
        <taxon>Kineosporiales</taxon>
        <taxon>Kineosporiaceae</taxon>
        <taxon>Kineococcus</taxon>
    </lineage>
</organism>
<dbReference type="InterPro" id="IPR029787">
    <property type="entry name" value="Nucleotide_cyclase"/>
</dbReference>
<dbReference type="InterPro" id="IPR003018">
    <property type="entry name" value="GAF"/>
</dbReference>
<dbReference type="SUPFAM" id="SSF55781">
    <property type="entry name" value="GAF domain-like"/>
    <property type="match status" value="2"/>
</dbReference>
<dbReference type="PANTHER" id="PTHR46663">
    <property type="entry name" value="DIGUANYLATE CYCLASE DGCT-RELATED"/>
    <property type="match status" value="1"/>
</dbReference>
<dbReference type="CDD" id="cd01949">
    <property type="entry name" value="GGDEF"/>
    <property type="match status" value="1"/>
</dbReference>
<feature type="domain" description="GGDEF" evidence="1">
    <location>
        <begin position="417"/>
        <end position="553"/>
    </location>
</feature>
<dbReference type="NCBIfam" id="TIGR00254">
    <property type="entry name" value="GGDEF"/>
    <property type="match status" value="1"/>
</dbReference>